<feature type="region of interest" description="Disordered" evidence="1">
    <location>
        <begin position="52"/>
        <end position="105"/>
    </location>
</feature>
<accession>A0AAV1AQR5</accession>
<dbReference type="Proteomes" id="UP001157006">
    <property type="component" value="Chromosome 5"/>
</dbReference>
<protein>
    <submittedName>
        <fullName evidence="2">Uncharacterized protein</fullName>
    </submittedName>
</protein>
<sequence>MDGGDVIGHEVMQANIDGELNFFRDGCLDIVEHDNRVVDKDSEFDEVEYVDEDVDEDGEFDGGEYDDEHTDEDCEFDGGEYNDASSSSDLGGHGYWNTNGSDWEV</sequence>
<keyword evidence="3" id="KW-1185">Reference proteome</keyword>
<proteinExistence type="predicted"/>
<evidence type="ECO:0000313" key="2">
    <source>
        <dbReference type="EMBL" id="CAI8612805.1"/>
    </source>
</evidence>
<dbReference type="AlphaFoldDB" id="A0AAV1AQR5"/>
<name>A0AAV1AQR5_VICFA</name>
<gene>
    <name evidence="2" type="ORF">VFH_V051880</name>
</gene>
<feature type="compositionally biased region" description="Polar residues" evidence="1">
    <location>
        <begin position="96"/>
        <end position="105"/>
    </location>
</feature>
<evidence type="ECO:0000256" key="1">
    <source>
        <dbReference type="SAM" id="MobiDB-lite"/>
    </source>
</evidence>
<reference evidence="2 3" key="1">
    <citation type="submission" date="2023-01" db="EMBL/GenBank/DDBJ databases">
        <authorList>
            <person name="Kreplak J."/>
        </authorList>
    </citation>
    <scope>NUCLEOTIDE SEQUENCE [LARGE SCALE GENOMIC DNA]</scope>
</reference>
<organism evidence="2 3">
    <name type="scientific">Vicia faba</name>
    <name type="common">Broad bean</name>
    <name type="synonym">Faba vulgaris</name>
    <dbReference type="NCBI Taxonomy" id="3906"/>
    <lineage>
        <taxon>Eukaryota</taxon>
        <taxon>Viridiplantae</taxon>
        <taxon>Streptophyta</taxon>
        <taxon>Embryophyta</taxon>
        <taxon>Tracheophyta</taxon>
        <taxon>Spermatophyta</taxon>
        <taxon>Magnoliopsida</taxon>
        <taxon>eudicotyledons</taxon>
        <taxon>Gunneridae</taxon>
        <taxon>Pentapetalae</taxon>
        <taxon>rosids</taxon>
        <taxon>fabids</taxon>
        <taxon>Fabales</taxon>
        <taxon>Fabaceae</taxon>
        <taxon>Papilionoideae</taxon>
        <taxon>50 kb inversion clade</taxon>
        <taxon>NPAAA clade</taxon>
        <taxon>Hologalegina</taxon>
        <taxon>IRL clade</taxon>
        <taxon>Fabeae</taxon>
        <taxon>Vicia</taxon>
    </lineage>
</organism>
<dbReference type="EMBL" id="OX451740">
    <property type="protein sequence ID" value="CAI8612805.1"/>
    <property type="molecule type" value="Genomic_DNA"/>
</dbReference>
<evidence type="ECO:0000313" key="3">
    <source>
        <dbReference type="Proteomes" id="UP001157006"/>
    </source>
</evidence>
<feature type="compositionally biased region" description="Acidic residues" evidence="1">
    <location>
        <begin position="52"/>
        <end position="80"/>
    </location>
</feature>